<dbReference type="PANTHER" id="PTHR47770">
    <property type="entry name" value="PLANT UBX DOMAIN-CONTAINING PROTEIN 11"/>
    <property type="match status" value="1"/>
</dbReference>
<protein>
    <submittedName>
        <fullName evidence="5">Plant UBX domain-containing protein 11</fullName>
    </submittedName>
</protein>
<evidence type="ECO:0000259" key="3">
    <source>
        <dbReference type="PROSITE" id="PS50033"/>
    </source>
</evidence>
<feature type="compositionally biased region" description="Basic and acidic residues" evidence="2">
    <location>
        <begin position="377"/>
        <end position="387"/>
    </location>
</feature>
<dbReference type="Pfam" id="PF00789">
    <property type="entry name" value="UBX"/>
    <property type="match status" value="1"/>
</dbReference>
<feature type="compositionally biased region" description="Polar residues" evidence="2">
    <location>
        <begin position="259"/>
        <end position="274"/>
    </location>
</feature>
<accession>A0AAD7QCV8</accession>
<name>A0AAD7QCV8_QUISA</name>
<keyword evidence="6" id="KW-1185">Reference proteome</keyword>
<evidence type="ECO:0000259" key="4">
    <source>
        <dbReference type="PROSITE" id="PS50053"/>
    </source>
</evidence>
<feature type="region of interest" description="Disordered" evidence="2">
    <location>
        <begin position="438"/>
        <end position="523"/>
    </location>
</feature>
<comment type="caution">
    <text evidence="5">The sequence shown here is derived from an EMBL/GenBank/DDBJ whole genome shotgun (WGS) entry which is preliminary data.</text>
</comment>
<evidence type="ECO:0000313" key="6">
    <source>
        <dbReference type="Proteomes" id="UP001163823"/>
    </source>
</evidence>
<proteinExistence type="predicted"/>
<feature type="compositionally biased region" description="Basic and acidic residues" evidence="2">
    <location>
        <begin position="493"/>
        <end position="504"/>
    </location>
</feature>
<feature type="region of interest" description="Disordered" evidence="2">
    <location>
        <begin position="141"/>
        <end position="225"/>
    </location>
</feature>
<feature type="compositionally biased region" description="Polar residues" evidence="2">
    <location>
        <begin position="480"/>
        <end position="491"/>
    </location>
</feature>
<evidence type="ECO:0000256" key="2">
    <source>
        <dbReference type="SAM" id="MobiDB-lite"/>
    </source>
</evidence>
<keyword evidence="1" id="KW-0833">Ubl conjugation pathway</keyword>
<feature type="region of interest" description="Disordered" evidence="2">
    <location>
        <begin position="257"/>
        <end position="277"/>
    </location>
</feature>
<gene>
    <name evidence="5" type="ORF">O6P43_002506</name>
</gene>
<dbReference type="InterPro" id="IPR029071">
    <property type="entry name" value="Ubiquitin-like_domsf"/>
</dbReference>
<dbReference type="InterPro" id="IPR036249">
    <property type="entry name" value="Thioredoxin-like_sf"/>
</dbReference>
<dbReference type="PROSITE" id="PS50033">
    <property type="entry name" value="UBX"/>
    <property type="match status" value="1"/>
</dbReference>
<dbReference type="Gene3D" id="3.10.20.90">
    <property type="entry name" value="Phosphatidylinositol 3-kinase Catalytic Subunit, Chain A, domain 1"/>
    <property type="match status" value="1"/>
</dbReference>
<dbReference type="Pfam" id="PF23187">
    <property type="entry name" value="UBX7_N"/>
    <property type="match status" value="1"/>
</dbReference>
<reference evidence="5" key="1">
    <citation type="journal article" date="2023" name="Science">
        <title>Elucidation of the pathway for biosynthesis of saponin adjuvants from the soapbark tree.</title>
        <authorList>
            <person name="Reed J."/>
            <person name="Orme A."/>
            <person name="El-Demerdash A."/>
            <person name="Owen C."/>
            <person name="Martin L.B.B."/>
            <person name="Misra R.C."/>
            <person name="Kikuchi S."/>
            <person name="Rejzek M."/>
            <person name="Martin A.C."/>
            <person name="Harkess A."/>
            <person name="Leebens-Mack J."/>
            <person name="Louveau T."/>
            <person name="Stephenson M.J."/>
            <person name="Osbourn A."/>
        </authorList>
    </citation>
    <scope>NUCLEOTIDE SEQUENCE</scope>
    <source>
        <strain evidence="5">S10</strain>
    </source>
</reference>
<feature type="compositionally biased region" description="Polar residues" evidence="2">
    <location>
        <begin position="141"/>
        <end position="163"/>
    </location>
</feature>
<feature type="domain" description="UBX" evidence="3">
    <location>
        <begin position="294"/>
        <end position="372"/>
    </location>
</feature>
<dbReference type="CDD" id="cd01767">
    <property type="entry name" value="UBX"/>
    <property type="match status" value="1"/>
</dbReference>
<feature type="domain" description="Ubiquitin-like" evidence="4">
    <location>
        <begin position="299"/>
        <end position="379"/>
    </location>
</feature>
<dbReference type="EMBL" id="JARAOO010000002">
    <property type="protein sequence ID" value="KAJ7979067.1"/>
    <property type="molecule type" value="Genomic_DNA"/>
</dbReference>
<dbReference type="InterPro" id="IPR001012">
    <property type="entry name" value="UBX_dom"/>
</dbReference>
<dbReference type="SUPFAM" id="SSF52833">
    <property type="entry name" value="Thioredoxin-like"/>
    <property type="match status" value="1"/>
</dbReference>
<dbReference type="SMART" id="SM00166">
    <property type="entry name" value="UBX"/>
    <property type="match status" value="1"/>
</dbReference>
<dbReference type="PANTHER" id="PTHR47770:SF1">
    <property type="entry name" value="PLANT UBX DOMAIN-CONTAINING PROTEIN 11"/>
    <property type="match status" value="1"/>
</dbReference>
<sequence>MEHSLPSLTFKGSIPEAIIEAKKQKKLFVVYISGENAESSQLEKSIWTNRNVAESITKYCLLVHIFEGSTDAAHFSAIYPQTSIPCITAIGYNGVQLWQNGGYISAEVLASSLEKAWLSLHIQETTASVLSAAIASRKSEPSTSVASDIGSSNQESSSGTYVPSPSVDIHVSTQEASREEVKTENKGGDFPVEERNSTECDKIPSESFDGSKPDNIGNKKASSSRAAEGLLDPIAVGMENSKAVNTSLAECSAPAEITENCSGPTGGTKSSVSEANKAVENEKTDAADKHVGANKSSDVHFNIRLPNGGSLQAKLSATSTLRMVKDYVDKNQASGIGRYDLAIPYPRKVFSDQDLSKSLLELGLFDRQALILVPHQKSDYSRGHSSSEKANSTTMDESSDGNNGGYFAYVKRILSYMNPFSYLGGAANISNSGHGYQNGMREYGPNSAVRSNLTEAERRSSPYEPNRNNPTSRNNEKSRQATSSRYGSNIHTLKHDEDDSRFSDRNSFWNGNSTQYGGDNDDK</sequence>
<dbReference type="KEGG" id="qsa:O6P43_002506"/>
<evidence type="ECO:0000256" key="1">
    <source>
        <dbReference type="ARBA" id="ARBA00022786"/>
    </source>
</evidence>
<evidence type="ECO:0000313" key="5">
    <source>
        <dbReference type="EMBL" id="KAJ7979067.1"/>
    </source>
</evidence>
<dbReference type="PROSITE" id="PS50053">
    <property type="entry name" value="UBIQUITIN_2"/>
    <property type="match status" value="1"/>
</dbReference>
<feature type="compositionally biased region" description="Basic and acidic residues" evidence="2">
    <location>
        <begin position="176"/>
        <end position="212"/>
    </location>
</feature>
<feature type="compositionally biased region" description="Polar residues" evidence="2">
    <location>
        <begin position="505"/>
        <end position="517"/>
    </location>
</feature>
<feature type="region of interest" description="Disordered" evidence="2">
    <location>
        <begin position="377"/>
        <end position="401"/>
    </location>
</feature>
<dbReference type="SUPFAM" id="SSF54236">
    <property type="entry name" value="Ubiquitin-like"/>
    <property type="match status" value="1"/>
</dbReference>
<dbReference type="InterPro" id="IPR000626">
    <property type="entry name" value="Ubiquitin-like_dom"/>
</dbReference>
<dbReference type="AlphaFoldDB" id="A0AAD7QCV8"/>
<dbReference type="Proteomes" id="UP001163823">
    <property type="component" value="Chromosome 2"/>
</dbReference>
<organism evidence="5 6">
    <name type="scientific">Quillaja saponaria</name>
    <name type="common">Soap bark tree</name>
    <dbReference type="NCBI Taxonomy" id="32244"/>
    <lineage>
        <taxon>Eukaryota</taxon>
        <taxon>Viridiplantae</taxon>
        <taxon>Streptophyta</taxon>
        <taxon>Embryophyta</taxon>
        <taxon>Tracheophyta</taxon>
        <taxon>Spermatophyta</taxon>
        <taxon>Magnoliopsida</taxon>
        <taxon>eudicotyledons</taxon>
        <taxon>Gunneridae</taxon>
        <taxon>Pentapetalae</taxon>
        <taxon>rosids</taxon>
        <taxon>fabids</taxon>
        <taxon>Fabales</taxon>
        <taxon>Quillajaceae</taxon>
        <taxon>Quillaja</taxon>
    </lineage>
</organism>
<dbReference type="Gene3D" id="3.40.30.10">
    <property type="entry name" value="Glutaredoxin"/>
    <property type="match status" value="1"/>
</dbReference>